<dbReference type="AlphaFoldDB" id="X1USZ0"/>
<name>X1USZ0_9ZZZZ</name>
<proteinExistence type="predicted"/>
<reference evidence="1" key="1">
    <citation type="journal article" date="2014" name="Front. Microbiol.">
        <title>High frequency of phylogenetically diverse reductive dehalogenase-homologous genes in deep subseafloor sedimentary metagenomes.</title>
        <authorList>
            <person name="Kawai M."/>
            <person name="Futagami T."/>
            <person name="Toyoda A."/>
            <person name="Takaki Y."/>
            <person name="Nishi S."/>
            <person name="Hori S."/>
            <person name="Arai W."/>
            <person name="Tsubouchi T."/>
            <person name="Morono Y."/>
            <person name="Uchiyama I."/>
            <person name="Ito T."/>
            <person name="Fujiyama A."/>
            <person name="Inagaki F."/>
            <person name="Takami H."/>
        </authorList>
    </citation>
    <scope>NUCLEOTIDE SEQUENCE</scope>
    <source>
        <strain evidence="1">Expedition CK06-06</strain>
    </source>
</reference>
<organism evidence="1">
    <name type="scientific">marine sediment metagenome</name>
    <dbReference type="NCBI Taxonomy" id="412755"/>
    <lineage>
        <taxon>unclassified sequences</taxon>
        <taxon>metagenomes</taxon>
        <taxon>ecological metagenomes</taxon>
    </lineage>
</organism>
<feature type="non-terminal residue" evidence="1">
    <location>
        <position position="30"/>
    </location>
</feature>
<comment type="caution">
    <text evidence="1">The sequence shown here is derived from an EMBL/GenBank/DDBJ whole genome shotgun (WGS) entry which is preliminary data.</text>
</comment>
<sequence>ANVVGFKFIAALLDKTEAGEEETYHPHSRG</sequence>
<evidence type="ECO:0000313" key="1">
    <source>
        <dbReference type="EMBL" id="GAJ20584.1"/>
    </source>
</evidence>
<dbReference type="EMBL" id="BARW01043537">
    <property type="protein sequence ID" value="GAJ20584.1"/>
    <property type="molecule type" value="Genomic_DNA"/>
</dbReference>
<protein>
    <submittedName>
        <fullName evidence="1">Uncharacterized protein</fullName>
    </submittedName>
</protein>
<feature type="non-terminal residue" evidence="1">
    <location>
        <position position="1"/>
    </location>
</feature>
<accession>X1USZ0</accession>
<gene>
    <name evidence="1" type="ORF">S12H4_63682</name>
</gene>